<dbReference type="RefSeq" id="XP_024351795.1">
    <property type="nucleotide sequence ID" value="XM_024493867.1"/>
</dbReference>
<feature type="region of interest" description="Disordered" evidence="1">
    <location>
        <begin position="48"/>
        <end position="92"/>
    </location>
</feature>
<gene>
    <name evidence="2" type="ORF">EGR_04618</name>
</gene>
<dbReference type="CTD" id="36340333"/>
<dbReference type="Proteomes" id="UP000019149">
    <property type="component" value="Unassembled WGS sequence"/>
</dbReference>
<name>W6V3J4_ECHGR</name>
<feature type="compositionally biased region" description="Acidic residues" evidence="1">
    <location>
        <begin position="68"/>
        <end position="92"/>
    </location>
</feature>
<reference evidence="2 3" key="1">
    <citation type="journal article" date="2013" name="Nat. Genet.">
        <title>The genome of the hydatid tapeworm Echinococcus granulosus.</title>
        <authorList>
            <person name="Zheng H."/>
            <person name="Zhang W."/>
            <person name="Zhang L."/>
            <person name="Zhang Z."/>
            <person name="Li J."/>
            <person name="Lu G."/>
            <person name="Zhu Y."/>
            <person name="Wang Y."/>
            <person name="Huang Y."/>
            <person name="Liu J."/>
            <person name="Kang H."/>
            <person name="Chen J."/>
            <person name="Wang L."/>
            <person name="Chen A."/>
            <person name="Yu S."/>
            <person name="Gao Z."/>
            <person name="Jin L."/>
            <person name="Gu W."/>
            <person name="Wang Z."/>
            <person name="Zhao L."/>
            <person name="Shi B."/>
            <person name="Wen H."/>
            <person name="Lin R."/>
            <person name="Jones M.K."/>
            <person name="Brejova B."/>
            <person name="Vinar T."/>
            <person name="Zhao G."/>
            <person name="McManus D.P."/>
            <person name="Chen Z."/>
            <person name="Zhou Y."/>
            <person name="Wang S."/>
        </authorList>
    </citation>
    <scope>NUCLEOTIDE SEQUENCE [LARGE SCALE GENOMIC DNA]</scope>
</reference>
<evidence type="ECO:0000256" key="1">
    <source>
        <dbReference type="SAM" id="MobiDB-lite"/>
    </source>
</evidence>
<accession>W6V3J4</accession>
<dbReference type="EMBL" id="APAU02000029">
    <property type="protein sequence ID" value="EUB60599.1"/>
    <property type="molecule type" value="Genomic_DNA"/>
</dbReference>
<protein>
    <submittedName>
        <fullName evidence="2">Uncharacterized protein</fullName>
    </submittedName>
</protein>
<sequence>MARQQVAASNREVDSGREGVDRALAEVLAEANALTKGIELAKTAAEEGKGGTYRSHIATSRITRIPEVEEEGEEGEEGEEEVGENEDDPDDF</sequence>
<evidence type="ECO:0000313" key="3">
    <source>
        <dbReference type="Proteomes" id="UP000019149"/>
    </source>
</evidence>
<organism evidence="2 3">
    <name type="scientific">Echinococcus granulosus</name>
    <name type="common">Hydatid tapeworm</name>
    <dbReference type="NCBI Taxonomy" id="6210"/>
    <lineage>
        <taxon>Eukaryota</taxon>
        <taxon>Metazoa</taxon>
        <taxon>Spiralia</taxon>
        <taxon>Lophotrochozoa</taxon>
        <taxon>Platyhelminthes</taxon>
        <taxon>Cestoda</taxon>
        <taxon>Eucestoda</taxon>
        <taxon>Cyclophyllidea</taxon>
        <taxon>Taeniidae</taxon>
        <taxon>Echinococcus</taxon>
        <taxon>Echinococcus granulosus group</taxon>
    </lineage>
</organism>
<evidence type="ECO:0000313" key="2">
    <source>
        <dbReference type="EMBL" id="EUB60599.1"/>
    </source>
</evidence>
<keyword evidence="3" id="KW-1185">Reference proteome</keyword>
<comment type="caution">
    <text evidence="2">The sequence shown here is derived from an EMBL/GenBank/DDBJ whole genome shotgun (WGS) entry which is preliminary data.</text>
</comment>
<dbReference type="GeneID" id="36340333"/>
<dbReference type="AlphaFoldDB" id="W6V3J4"/>
<proteinExistence type="predicted"/>
<dbReference type="KEGG" id="egl:EGR_04618"/>
<dbReference type="STRING" id="6210.W6V3J4"/>